<evidence type="ECO:0000313" key="2">
    <source>
        <dbReference type="EMBL" id="JAC72990.1"/>
    </source>
</evidence>
<organism evidence="2">
    <name type="scientific">Tetraselmis sp. GSL018</name>
    <dbReference type="NCBI Taxonomy" id="582737"/>
    <lineage>
        <taxon>Eukaryota</taxon>
        <taxon>Viridiplantae</taxon>
        <taxon>Chlorophyta</taxon>
        <taxon>core chlorophytes</taxon>
        <taxon>Chlorodendrophyceae</taxon>
        <taxon>Chlorodendrales</taxon>
        <taxon>Chlorodendraceae</taxon>
        <taxon>Tetraselmis</taxon>
    </lineage>
</organism>
<gene>
    <name evidence="2" type="ORF">TSPGSL018_30010</name>
</gene>
<dbReference type="AlphaFoldDB" id="A0A061RQM0"/>
<protein>
    <submittedName>
        <fullName evidence="2">Uncharacterized protein</fullName>
    </submittedName>
</protein>
<feature type="region of interest" description="Disordered" evidence="1">
    <location>
        <begin position="33"/>
        <end position="77"/>
    </location>
</feature>
<feature type="non-terminal residue" evidence="2">
    <location>
        <position position="77"/>
    </location>
</feature>
<feature type="compositionally biased region" description="Basic and acidic residues" evidence="1">
    <location>
        <begin position="41"/>
        <end position="53"/>
    </location>
</feature>
<name>A0A061RQM0_9CHLO</name>
<proteinExistence type="predicted"/>
<reference evidence="2" key="1">
    <citation type="submission" date="2014-05" db="EMBL/GenBank/DDBJ databases">
        <title>The transcriptome of the halophilic microalga Tetraselmis sp. GSL018 isolated from the Great Salt Lake, Utah.</title>
        <authorList>
            <person name="Jinkerson R.E."/>
            <person name="D'Adamo S."/>
            <person name="Posewitz M.C."/>
        </authorList>
    </citation>
    <scope>NUCLEOTIDE SEQUENCE</scope>
    <source>
        <strain evidence="2">GSL018</strain>
    </source>
</reference>
<accession>A0A061RQM0</accession>
<sequence length="77" mass="8290">AEEGSNRRVDQGAATLGFLPGRLHWADNGTAQCIAPSVSPKETEPKREKDGEKVAPPSVPEGHAFQLQRRAETRAAL</sequence>
<feature type="non-terminal residue" evidence="2">
    <location>
        <position position="1"/>
    </location>
</feature>
<dbReference type="EMBL" id="GBEZ01012948">
    <property type="protein sequence ID" value="JAC72990.1"/>
    <property type="molecule type" value="Transcribed_RNA"/>
</dbReference>
<evidence type="ECO:0000256" key="1">
    <source>
        <dbReference type="SAM" id="MobiDB-lite"/>
    </source>
</evidence>